<sequence>MEYRLNKIDTDIRKKMQEEIKSDKIHANEKINIKKDLKEHDKYNITDKDSEHKNKQKRYVTIDGIKSKTHEFNVEAEKMDTLSIDNSIGRILDMKK</sequence>
<accession>W1WR42</accession>
<name>W1WR42_9ZZZZ</name>
<proteinExistence type="predicted"/>
<protein>
    <submittedName>
        <fullName evidence="1">Uncharacterized protein</fullName>
    </submittedName>
</protein>
<dbReference type="EMBL" id="AZMM01018499">
    <property type="protein sequence ID" value="ETJ19570.1"/>
    <property type="molecule type" value="Genomic_DNA"/>
</dbReference>
<organism evidence="1">
    <name type="scientific">human gut metagenome</name>
    <dbReference type="NCBI Taxonomy" id="408170"/>
    <lineage>
        <taxon>unclassified sequences</taxon>
        <taxon>metagenomes</taxon>
        <taxon>organismal metagenomes</taxon>
    </lineage>
</organism>
<gene>
    <name evidence="1" type="ORF">Q604_UNBC18499G0008</name>
</gene>
<evidence type="ECO:0000313" key="1">
    <source>
        <dbReference type="EMBL" id="ETJ19570.1"/>
    </source>
</evidence>
<comment type="caution">
    <text evidence="1">The sequence shown here is derived from an EMBL/GenBank/DDBJ whole genome shotgun (WGS) entry which is preliminary data.</text>
</comment>
<dbReference type="AlphaFoldDB" id="W1WR42"/>
<reference evidence="1" key="1">
    <citation type="submission" date="2013-12" db="EMBL/GenBank/DDBJ databases">
        <title>A Varibaculum cambriense genome reconstructed from a premature infant gut community with otherwise low bacterial novelty that shifts toward anaerobic metabolism during the third week of life.</title>
        <authorList>
            <person name="Brown C.T."/>
            <person name="Sharon I."/>
            <person name="Thomas B.C."/>
            <person name="Castelle C.J."/>
            <person name="Morowitz M.J."/>
            <person name="Banfield J.F."/>
        </authorList>
    </citation>
    <scope>NUCLEOTIDE SEQUENCE</scope>
</reference>